<dbReference type="EMBL" id="AP019860">
    <property type="protein sequence ID" value="BBM82435.1"/>
    <property type="molecule type" value="Genomic_DNA"/>
</dbReference>
<protein>
    <submittedName>
        <fullName evidence="2">Uncharacterized protein</fullName>
    </submittedName>
</protein>
<feature type="compositionally biased region" description="Low complexity" evidence="1">
    <location>
        <begin position="979"/>
        <end position="995"/>
    </location>
</feature>
<gene>
    <name evidence="2" type="ORF">UABAM_00778</name>
</gene>
<feature type="region of interest" description="Disordered" evidence="1">
    <location>
        <begin position="957"/>
        <end position="1038"/>
    </location>
</feature>
<keyword evidence="3" id="KW-1185">Reference proteome</keyword>
<dbReference type="Proteomes" id="UP000326354">
    <property type="component" value="Chromosome"/>
</dbReference>
<sequence length="1477" mass="172297">MEDFSHVKSLREFEEKRQQFLHFTHNTKDATAIDFFSQNSACAYFLAECWLSVLEEKPQHYLSAIQFLENAKLEVPDNCYVKESHQQTTLRYLQLLPKNKMWHQHLLQNNLHASYIFSLMMKIAQNKGNFGEEFIAQALECETSIAAYALWLAFFHFPLPQSIRTKIAQLHNEELKYLQDKIDLLYSDDLEVIEELYSDNDVESYFLSLYHLFRNEKTADWPIIFSDHIFDVPQYKDFFLHLIANVIPHNLVNEHIRVVELLRCNDFHLKTLGLNRALQDPREEYIEVVLENIMELPNNCDETFQQNLLCLLASMNKQDELIVQVLCDALNQKQHSHQSQKYFVSVIAQLGATYTVTYSTLQQFLPYADPEITMYTLDTLGNLVVQHPQHYVYLTDILASQTDFALVPTHKTRIIEWIVQIPSHEENFLQEVLSFTEMKLFLFVSDRILDLPSTGLREVYLQNMRVMLHQRTLNNEDFIRVLCATAHLKPQLTESDIRTLLRYSGNEEVDAWILYTLGVTNAVLNKEDFLHLSYQHNDKKIFTYLQYIKIKLPATFEIFWQYAMQPIQDIIKENLRHNREFYRKNLYRQKSQWLTYPRNVMEYLKLIRDDAGLAELIPQLDVDIQREAIKALSTLPLSHDMWSIENILQQHTAELREAFVVLSHMATKKHHMSLVGSVQQQIYHLLLQEDSLPQNTLAWLSEKDIELILQETPPLPNVKFIEKPTLPQRISYSPPHFTPEDLLPQFLMFAKAPYPVLPETKWIQLHESTYSIFKEPLLFEKQNISGSLQQEKDVTLPNIFIQLKHYQTYSYNPQQIPGEKNRLDFVVVHLHTKATRRELQNYLLDLLDDYFARGINFFVVIRFYDTPTEDFSTILASEYCLMVSTQTSIRDMLSHFSFFDNLEEAFIYGKDSPLTLEDKRTVYNKQKPIKPTMDFMEMEQERGITLDAKPAYLKADMPRSLSPLKKKTKKPSPKPPMPAAGGMAPPTGAPAAPSLGFGGARPSAPPPAAAPPPPPPPPAAAPAKSMIPPPAPMKPRPEKAEVISPSEQEFGGGIGGMIVEPELELGIRKQMPGGEEIEPQPEIPEPQVQKQDLAIQPEQVAKGLLDLEKEKEQLQLEYHDNVEILPQRWFEKWLSDDAGHPGPIERLVAQSTMIMKSIQRFIGLRFIMLAHFGDVVVEAVTSYVRGIFETWKNYKTIQKRLSIKNIDQQIDMIKEDLSVAREQMSRTFYFAGYSVYDNETPQQTFALKLVIELRGHLDQMKRDLAFVNAQQIQKNIQNSIVDFLKSFIPNPMEIVLPIKDSFIIAFCMKYERREIEKMYVDMFVSYRVLLDSLVQENRAFHLQKFPLHSYEKDLWENAQQGYLPQDPNDIQVCIEECQEKIQRIIQMTCNCHYLVSVRKWSKSDLIAECKKHNERQTINPIVELEMECWTRKLAQKYIKKQRIKMSPQEQQRQIDEYKNFVRRYKVAMTLHRKFLHG</sequence>
<organism evidence="2 3">
    <name type="scientific">Uabimicrobium amorphum</name>
    <dbReference type="NCBI Taxonomy" id="2596890"/>
    <lineage>
        <taxon>Bacteria</taxon>
        <taxon>Pseudomonadati</taxon>
        <taxon>Planctomycetota</taxon>
        <taxon>Candidatus Uabimicrobiia</taxon>
        <taxon>Candidatus Uabimicrobiales</taxon>
        <taxon>Candidatus Uabimicrobiaceae</taxon>
        <taxon>Candidatus Uabimicrobium</taxon>
    </lineage>
</organism>
<proteinExistence type="predicted"/>
<dbReference type="KEGG" id="uam:UABAM_00778"/>
<dbReference type="RefSeq" id="WP_229759354.1">
    <property type="nucleotide sequence ID" value="NZ_AP019860.1"/>
</dbReference>
<feature type="compositionally biased region" description="Pro residues" evidence="1">
    <location>
        <begin position="1003"/>
        <end position="1020"/>
    </location>
</feature>
<evidence type="ECO:0000256" key="1">
    <source>
        <dbReference type="SAM" id="MobiDB-lite"/>
    </source>
</evidence>
<evidence type="ECO:0000313" key="2">
    <source>
        <dbReference type="EMBL" id="BBM82435.1"/>
    </source>
</evidence>
<accession>A0A5S9IKU4</accession>
<reference evidence="2 3" key="1">
    <citation type="submission" date="2019-08" db="EMBL/GenBank/DDBJ databases">
        <title>Complete genome sequence of Candidatus Uab amorphum.</title>
        <authorList>
            <person name="Shiratori T."/>
            <person name="Suzuki S."/>
            <person name="Kakizawa Y."/>
            <person name="Ishida K."/>
        </authorList>
    </citation>
    <scope>NUCLEOTIDE SEQUENCE [LARGE SCALE GENOMIC DNA]</scope>
    <source>
        <strain evidence="2 3">SRT547</strain>
    </source>
</reference>
<name>A0A5S9IKU4_UABAM</name>
<evidence type="ECO:0000313" key="3">
    <source>
        <dbReference type="Proteomes" id="UP000326354"/>
    </source>
</evidence>